<feature type="coiled-coil region" evidence="1">
    <location>
        <begin position="23"/>
        <end position="54"/>
    </location>
</feature>
<reference evidence="3 4" key="1">
    <citation type="journal article" date="2023" name="Insect Mol. Biol.">
        <title>Genome sequencing provides insights into the evolution of gene families encoding plant cell wall-degrading enzymes in longhorned beetles.</title>
        <authorList>
            <person name="Shin N.R."/>
            <person name="Okamura Y."/>
            <person name="Kirsch R."/>
            <person name="Pauchet Y."/>
        </authorList>
    </citation>
    <scope>NUCLEOTIDE SEQUENCE [LARGE SCALE GENOMIC DNA]</scope>
    <source>
        <strain evidence="3">EAD_L_NR</strain>
    </source>
</reference>
<gene>
    <name evidence="3" type="ORF">NQ315_005217</name>
</gene>
<keyword evidence="4" id="KW-1185">Reference proteome</keyword>
<name>A0AAV8VV48_9CUCU</name>
<organism evidence="3 4">
    <name type="scientific">Exocentrus adspersus</name>
    <dbReference type="NCBI Taxonomy" id="1586481"/>
    <lineage>
        <taxon>Eukaryota</taxon>
        <taxon>Metazoa</taxon>
        <taxon>Ecdysozoa</taxon>
        <taxon>Arthropoda</taxon>
        <taxon>Hexapoda</taxon>
        <taxon>Insecta</taxon>
        <taxon>Pterygota</taxon>
        <taxon>Neoptera</taxon>
        <taxon>Endopterygota</taxon>
        <taxon>Coleoptera</taxon>
        <taxon>Polyphaga</taxon>
        <taxon>Cucujiformia</taxon>
        <taxon>Chrysomeloidea</taxon>
        <taxon>Cerambycidae</taxon>
        <taxon>Lamiinae</taxon>
        <taxon>Acanthocinini</taxon>
        <taxon>Exocentrus</taxon>
    </lineage>
</organism>
<dbReference type="EMBL" id="JANEYG010000031">
    <property type="protein sequence ID" value="KAJ8917766.1"/>
    <property type="molecule type" value="Genomic_DNA"/>
</dbReference>
<evidence type="ECO:0000313" key="4">
    <source>
        <dbReference type="Proteomes" id="UP001159042"/>
    </source>
</evidence>
<evidence type="ECO:0000313" key="3">
    <source>
        <dbReference type="EMBL" id="KAJ8917766.1"/>
    </source>
</evidence>
<protein>
    <submittedName>
        <fullName evidence="3">Uncharacterized protein</fullName>
    </submittedName>
</protein>
<comment type="caution">
    <text evidence="3">The sequence shown here is derived from an EMBL/GenBank/DDBJ whole genome shotgun (WGS) entry which is preliminary data.</text>
</comment>
<evidence type="ECO:0000256" key="2">
    <source>
        <dbReference type="SAM" id="MobiDB-lite"/>
    </source>
</evidence>
<evidence type="ECO:0000256" key="1">
    <source>
        <dbReference type="SAM" id="Coils"/>
    </source>
</evidence>
<dbReference type="AlphaFoldDB" id="A0AAV8VV48"/>
<accession>A0AAV8VV48</accession>
<dbReference type="Proteomes" id="UP001159042">
    <property type="component" value="Unassembled WGS sequence"/>
</dbReference>
<sequence>MNGENEDYLPSGRSSITKDDIEKKITEENLCKAKEEIESLRNQLQEARNSFSLEGDNASTSDVRVKIRMQKNLKKNEGYKLSQEKVEALEKVATEKNEIQKQLWRKKSTG</sequence>
<proteinExistence type="predicted"/>
<keyword evidence="1" id="KW-0175">Coiled coil</keyword>
<feature type="region of interest" description="Disordered" evidence="2">
    <location>
        <begin position="1"/>
        <end position="20"/>
    </location>
</feature>